<dbReference type="EMBL" id="BAAANK010000002">
    <property type="protein sequence ID" value="GAA1826731.1"/>
    <property type="molecule type" value="Genomic_DNA"/>
</dbReference>
<evidence type="ECO:0000256" key="2">
    <source>
        <dbReference type="ARBA" id="ARBA00005582"/>
    </source>
</evidence>
<gene>
    <name evidence="6" type="ORF">GCM10009750_07690</name>
</gene>
<dbReference type="InterPro" id="IPR020084">
    <property type="entry name" value="NUDIX_hydrolase_CS"/>
</dbReference>
<comment type="caution">
    <text evidence="6">The sequence shown here is derived from an EMBL/GenBank/DDBJ whole genome shotgun (WGS) entry which is preliminary data.</text>
</comment>
<comment type="cofactor">
    <cofactor evidence="1">
        <name>Mg(2+)</name>
        <dbReference type="ChEBI" id="CHEBI:18420"/>
    </cofactor>
</comment>
<organism evidence="6 7">
    <name type="scientific">Agromyces salentinus</name>
    <dbReference type="NCBI Taxonomy" id="269421"/>
    <lineage>
        <taxon>Bacteria</taxon>
        <taxon>Bacillati</taxon>
        <taxon>Actinomycetota</taxon>
        <taxon>Actinomycetes</taxon>
        <taxon>Micrococcales</taxon>
        <taxon>Microbacteriaceae</taxon>
        <taxon>Agromyces</taxon>
    </lineage>
</organism>
<evidence type="ECO:0000256" key="4">
    <source>
        <dbReference type="RuleBase" id="RU003476"/>
    </source>
</evidence>
<dbReference type="InterPro" id="IPR000086">
    <property type="entry name" value="NUDIX_hydrolase_dom"/>
</dbReference>
<name>A0ABN2MGP4_9MICO</name>
<dbReference type="InterPro" id="IPR020476">
    <property type="entry name" value="Nudix_hydrolase"/>
</dbReference>
<evidence type="ECO:0000313" key="6">
    <source>
        <dbReference type="EMBL" id="GAA1826731.1"/>
    </source>
</evidence>
<evidence type="ECO:0000313" key="7">
    <source>
        <dbReference type="Proteomes" id="UP001501746"/>
    </source>
</evidence>
<dbReference type="PROSITE" id="PS51462">
    <property type="entry name" value="NUDIX"/>
    <property type="match status" value="1"/>
</dbReference>
<comment type="similarity">
    <text evidence="2 4">Belongs to the Nudix hydrolase family.</text>
</comment>
<dbReference type="PANTHER" id="PTHR43046">
    <property type="entry name" value="GDP-MANNOSE MANNOSYL HYDROLASE"/>
    <property type="match status" value="1"/>
</dbReference>
<dbReference type="CDD" id="cd02883">
    <property type="entry name" value="NUDIX_Hydrolase"/>
    <property type="match status" value="1"/>
</dbReference>
<evidence type="ECO:0000256" key="3">
    <source>
        <dbReference type="ARBA" id="ARBA00022801"/>
    </source>
</evidence>
<dbReference type="InterPro" id="IPR015797">
    <property type="entry name" value="NUDIX_hydrolase-like_dom_sf"/>
</dbReference>
<evidence type="ECO:0000256" key="1">
    <source>
        <dbReference type="ARBA" id="ARBA00001946"/>
    </source>
</evidence>
<dbReference type="PRINTS" id="PR00502">
    <property type="entry name" value="NUDIXFAMILY"/>
</dbReference>
<reference evidence="6 7" key="1">
    <citation type="journal article" date="2019" name="Int. J. Syst. Evol. Microbiol.">
        <title>The Global Catalogue of Microorganisms (GCM) 10K type strain sequencing project: providing services to taxonomists for standard genome sequencing and annotation.</title>
        <authorList>
            <consortium name="The Broad Institute Genomics Platform"/>
            <consortium name="The Broad Institute Genome Sequencing Center for Infectious Disease"/>
            <person name="Wu L."/>
            <person name="Ma J."/>
        </authorList>
    </citation>
    <scope>NUCLEOTIDE SEQUENCE [LARGE SCALE GENOMIC DNA]</scope>
    <source>
        <strain evidence="6 7">JCM 14323</strain>
    </source>
</reference>
<dbReference type="RefSeq" id="WP_212275435.1">
    <property type="nucleotide sequence ID" value="NZ_BAAANK010000002.1"/>
</dbReference>
<dbReference type="PROSITE" id="PS00893">
    <property type="entry name" value="NUDIX_BOX"/>
    <property type="match status" value="1"/>
</dbReference>
<dbReference type="SUPFAM" id="SSF55811">
    <property type="entry name" value="Nudix"/>
    <property type="match status" value="1"/>
</dbReference>
<dbReference type="Proteomes" id="UP001501746">
    <property type="component" value="Unassembled WGS sequence"/>
</dbReference>
<protein>
    <submittedName>
        <fullName evidence="6">NUDIX hydrolase</fullName>
    </submittedName>
</protein>
<keyword evidence="3 4" id="KW-0378">Hydrolase</keyword>
<dbReference type="Gene3D" id="3.90.79.10">
    <property type="entry name" value="Nucleoside Triphosphate Pyrophosphohydrolase"/>
    <property type="match status" value="1"/>
</dbReference>
<dbReference type="Pfam" id="PF00293">
    <property type="entry name" value="NUDIX"/>
    <property type="match status" value="1"/>
</dbReference>
<accession>A0ABN2MGP4</accession>
<keyword evidence="7" id="KW-1185">Reference proteome</keyword>
<evidence type="ECO:0000259" key="5">
    <source>
        <dbReference type="PROSITE" id="PS51462"/>
    </source>
</evidence>
<sequence length="166" mass="17973">MEPPLAVDRNGQRLIELRPADEPTTAEADGLPCPLSLVVLTHQSRVLFGVNRWRMQWELPGGMIDAGETPRAAATRELQEETGVLVNEDDLRWVGLAVFDLLDPARRELAAVYDVVVLAPPLAHPTEELIRVGWIDLGDAPSDASPLDLAIARGTTEPGASLVSGR</sequence>
<dbReference type="GO" id="GO:0016787">
    <property type="term" value="F:hydrolase activity"/>
    <property type="evidence" value="ECO:0007669"/>
    <property type="project" value="UniProtKB-KW"/>
</dbReference>
<feature type="domain" description="Nudix hydrolase" evidence="5">
    <location>
        <begin position="1"/>
        <end position="157"/>
    </location>
</feature>
<dbReference type="PANTHER" id="PTHR43046:SF14">
    <property type="entry name" value="MUTT_NUDIX FAMILY PROTEIN"/>
    <property type="match status" value="1"/>
</dbReference>
<proteinExistence type="inferred from homology"/>